<dbReference type="EMBL" id="JBHTOQ010000087">
    <property type="protein sequence ID" value="MFD1483592.1"/>
    <property type="molecule type" value="Genomic_DNA"/>
</dbReference>
<evidence type="ECO:0000313" key="1">
    <source>
        <dbReference type="EMBL" id="MFD1483592.1"/>
    </source>
</evidence>
<dbReference type="Proteomes" id="UP001597302">
    <property type="component" value="Unassembled WGS sequence"/>
</dbReference>
<gene>
    <name evidence="1" type="ORF">ACFQ5P_20070</name>
</gene>
<keyword evidence="2" id="KW-1185">Reference proteome</keyword>
<evidence type="ECO:0000313" key="2">
    <source>
        <dbReference type="Proteomes" id="UP001597302"/>
    </source>
</evidence>
<accession>A0ABW4E0Y9</accession>
<proteinExistence type="predicted"/>
<sequence length="61" mass="7151">MRLARKGRLTAKPQKPTWLFLDHKQIESQHRKAKKNGPKLDEDIERMVEAKVALALRLMKT</sequence>
<comment type="caution">
    <text evidence="1">The sequence shown here is derived from an EMBL/GenBank/DDBJ whole genome shotgun (WGS) entry which is preliminary data.</text>
</comment>
<name>A0ABW4E0Y9_9RHOB</name>
<reference evidence="2" key="1">
    <citation type="journal article" date="2019" name="Int. J. Syst. Evol. Microbiol.">
        <title>The Global Catalogue of Microorganisms (GCM) 10K type strain sequencing project: providing services to taxonomists for standard genome sequencing and annotation.</title>
        <authorList>
            <consortium name="The Broad Institute Genomics Platform"/>
            <consortium name="The Broad Institute Genome Sequencing Center for Infectious Disease"/>
            <person name="Wu L."/>
            <person name="Ma J."/>
        </authorList>
    </citation>
    <scope>NUCLEOTIDE SEQUENCE [LARGE SCALE GENOMIC DNA]</scope>
    <source>
        <strain evidence="2">CCM 8875</strain>
    </source>
</reference>
<organism evidence="1 2">
    <name type="scientific">Paracoccus nototheniae</name>
    <dbReference type="NCBI Taxonomy" id="2489002"/>
    <lineage>
        <taxon>Bacteria</taxon>
        <taxon>Pseudomonadati</taxon>
        <taxon>Pseudomonadota</taxon>
        <taxon>Alphaproteobacteria</taxon>
        <taxon>Rhodobacterales</taxon>
        <taxon>Paracoccaceae</taxon>
        <taxon>Paracoccus</taxon>
    </lineage>
</organism>
<protein>
    <submittedName>
        <fullName evidence="1">Uncharacterized protein</fullName>
    </submittedName>
</protein>
<dbReference type="RefSeq" id="WP_131578303.1">
    <property type="nucleotide sequence ID" value="NZ_CBCSAJ010000101.1"/>
</dbReference>